<keyword evidence="4" id="KW-1185">Reference proteome</keyword>
<accession>A0ABD3R1A6</accession>
<organism evidence="3 4">
    <name type="scientific">Cyclotella cryptica</name>
    <dbReference type="NCBI Taxonomy" id="29204"/>
    <lineage>
        <taxon>Eukaryota</taxon>
        <taxon>Sar</taxon>
        <taxon>Stramenopiles</taxon>
        <taxon>Ochrophyta</taxon>
        <taxon>Bacillariophyta</taxon>
        <taxon>Coscinodiscophyceae</taxon>
        <taxon>Thalassiosirophycidae</taxon>
        <taxon>Stephanodiscales</taxon>
        <taxon>Stephanodiscaceae</taxon>
        <taxon>Cyclotella</taxon>
    </lineage>
</organism>
<feature type="coiled-coil region" evidence="1">
    <location>
        <begin position="32"/>
        <end position="66"/>
    </location>
</feature>
<protein>
    <submittedName>
        <fullName evidence="3">Uncharacterized protein</fullName>
    </submittedName>
</protein>
<sequence>MVFLERDIKARKHAFGIQIYDILSMNNAATSASEIQKAFDECQRDISNLEAKVSTKREEMEAIDRHNVDVATATGTNAGGNTEMEFGVAESS</sequence>
<name>A0ABD3R1A6_9STRA</name>
<comment type="caution">
    <text evidence="3">The sequence shown here is derived from an EMBL/GenBank/DDBJ whole genome shotgun (WGS) entry which is preliminary data.</text>
</comment>
<evidence type="ECO:0000313" key="4">
    <source>
        <dbReference type="Proteomes" id="UP001516023"/>
    </source>
</evidence>
<feature type="region of interest" description="Disordered" evidence="2">
    <location>
        <begin position="71"/>
        <end position="92"/>
    </location>
</feature>
<evidence type="ECO:0000256" key="2">
    <source>
        <dbReference type="SAM" id="MobiDB-lite"/>
    </source>
</evidence>
<reference evidence="3 4" key="1">
    <citation type="journal article" date="2020" name="G3 (Bethesda)">
        <title>Improved Reference Genome for Cyclotella cryptica CCMP332, a Model for Cell Wall Morphogenesis, Salinity Adaptation, and Lipid Production in Diatoms (Bacillariophyta).</title>
        <authorList>
            <person name="Roberts W.R."/>
            <person name="Downey K.M."/>
            <person name="Ruck E.C."/>
            <person name="Traller J.C."/>
            <person name="Alverson A.J."/>
        </authorList>
    </citation>
    <scope>NUCLEOTIDE SEQUENCE [LARGE SCALE GENOMIC DNA]</scope>
    <source>
        <strain evidence="3 4">CCMP332</strain>
    </source>
</reference>
<evidence type="ECO:0000313" key="3">
    <source>
        <dbReference type="EMBL" id="KAL3804150.1"/>
    </source>
</evidence>
<keyword evidence="1" id="KW-0175">Coiled coil</keyword>
<dbReference type="EMBL" id="JABMIG020000009">
    <property type="protein sequence ID" value="KAL3804150.1"/>
    <property type="molecule type" value="Genomic_DNA"/>
</dbReference>
<gene>
    <name evidence="3" type="ORF">HJC23_013669</name>
</gene>
<feature type="compositionally biased region" description="Low complexity" evidence="2">
    <location>
        <begin position="71"/>
        <end position="82"/>
    </location>
</feature>
<dbReference type="Proteomes" id="UP001516023">
    <property type="component" value="Unassembled WGS sequence"/>
</dbReference>
<evidence type="ECO:0000256" key="1">
    <source>
        <dbReference type="SAM" id="Coils"/>
    </source>
</evidence>
<dbReference type="AlphaFoldDB" id="A0ABD3R1A6"/>
<proteinExistence type="predicted"/>